<evidence type="ECO:0000313" key="8">
    <source>
        <dbReference type="EMBL" id="EAT13915.1"/>
    </source>
</evidence>
<dbReference type="PANTHER" id="PTHR16557:SF2">
    <property type="entry name" value="NUCLEIC ACID DIOXYGENASE ALKBH1"/>
    <property type="match status" value="1"/>
</dbReference>
<dbReference type="Proteomes" id="UP000004263">
    <property type="component" value="Unassembled WGS sequence"/>
</dbReference>
<organism evidence="8 9">
    <name type="scientific">Bermanella marisrubri</name>
    <dbReference type="NCBI Taxonomy" id="207949"/>
    <lineage>
        <taxon>Bacteria</taxon>
        <taxon>Pseudomonadati</taxon>
        <taxon>Pseudomonadota</taxon>
        <taxon>Gammaproteobacteria</taxon>
        <taxon>Oceanospirillales</taxon>
        <taxon>Oceanospirillaceae</taxon>
        <taxon>Bermanella</taxon>
    </lineage>
</organism>
<dbReference type="InterPro" id="IPR037151">
    <property type="entry name" value="AlkB-like_sf"/>
</dbReference>
<name>Q1N5M7_9GAMM</name>
<gene>
    <name evidence="8" type="ORF">RED65_10994</name>
</gene>
<dbReference type="RefSeq" id="WP_007017333.1">
    <property type="nucleotide sequence ID" value="NZ_CH724113.1"/>
</dbReference>
<evidence type="ECO:0000256" key="1">
    <source>
        <dbReference type="ARBA" id="ARBA00022723"/>
    </source>
</evidence>
<dbReference type="InterPro" id="IPR005123">
    <property type="entry name" value="Oxoglu/Fe-dep_dioxygenase_dom"/>
</dbReference>
<keyword evidence="4 6" id="KW-0408">Iron</keyword>
<reference evidence="8 9" key="1">
    <citation type="submission" date="2006-03" db="EMBL/GenBank/DDBJ databases">
        <authorList>
            <person name="Pinhassi J."/>
            <person name="Pedros-Alio C."/>
            <person name="Ferriera S."/>
            <person name="Johnson J."/>
            <person name="Kravitz S."/>
            <person name="Halpern A."/>
            <person name="Remington K."/>
            <person name="Beeson K."/>
            <person name="Tran B."/>
            <person name="Rogers Y.-H."/>
            <person name="Friedman R."/>
            <person name="Venter J.C."/>
        </authorList>
    </citation>
    <scope>NUCLEOTIDE SEQUENCE [LARGE SCALE GENOMIC DNA]</scope>
    <source>
        <strain evidence="8 9">RED65</strain>
    </source>
</reference>
<feature type="binding site" evidence="5">
    <location>
        <begin position="74"/>
        <end position="76"/>
    </location>
    <ligand>
        <name>substrate</name>
    </ligand>
</feature>
<dbReference type="GO" id="GO:0035515">
    <property type="term" value="F:oxidative RNA demethylase activity"/>
    <property type="evidence" value="ECO:0007669"/>
    <property type="project" value="TreeGrafter"/>
</dbReference>
<dbReference type="InterPro" id="IPR027450">
    <property type="entry name" value="AlkB-like"/>
</dbReference>
<evidence type="ECO:0000259" key="7">
    <source>
        <dbReference type="PROSITE" id="PS51471"/>
    </source>
</evidence>
<dbReference type="InterPro" id="IPR004574">
    <property type="entry name" value="Alkb"/>
</dbReference>
<protein>
    <submittedName>
        <fullName evidence="8">2OG-Fe(II) oxygenase superfamily protein</fullName>
    </submittedName>
</protein>
<feature type="binding site" evidence="5">
    <location>
        <begin position="202"/>
        <end position="208"/>
    </location>
    <ligand>
        <name>2-oxoglutarate</name>
        <dbReference type="ChEBI" id="CHEBI:16810"/>
    </ligand>
</feature>
<evidence type="ECO:0000256" key="3">
    <source>
        <dbReference type="ARBA" id="ARBA00023002"/>
    </source>
</evidence>
<dbReference type="HOGENOM" id="CLU_039677_1_1_6"/>
<evidence type="ECO:0000256" key="6">
    <source>
        <dbReference type="PIRSR" id="PIRSR604574-2"/>
    </source>
</evidence>
<dbReference type="SUPFAM" id="SSF51197">
    <property type="entry name" value="Clavaminate synthase-like"/>
    <property type="match status" value="1"/>
</dbReference>
<feature type="binding site" evidence="6">
    <location>
        <position position="185"/>
    </location>
    <ligand>
        <name>Fe cation</name>
        <dbReference type="ChEBI" id="CHEBI:24875"/>
        <note>catalytic</note>
    </ligand>
</feature>
<dbReference type="GO" id="GO:0005737">
    <property type="term" value="C:cytoplasm"/>
    <property type="evidence" value="ECO:0007669"/>
    <property type="project" value="TreeGrafter"/>
</dbReference>
<dbReference type="GO" id="GO:0035516">
    <property type="term" value="F:broad specificity oxidative DNA demethylase activity"/>
    <property type="evidence" value="ECO:0007669"/>
    <property type="project" value="TreeGrafter"/>
</dbReference>
<dbReference type="STRING" id="207949.RED65_10994"/>
<evidence type="ECO:0000256" key="5">
    <source>
        <dbReference type="PIRSR" id="PIRSR604574-1"/>
    </source>
</evidence>
<dbReference type="Gene3D" id="2.60.120.590">
    <property type="entry name" value="Alpha-ketoglutarate-dependent dioxygenase AlkB-like"/>
    <property type="match status" value="1"/>
</dbReference>
<evidence type="ECO:0000256" key="2">
    <source>
        <dbReference type="ARBA" id="ARBA00022964"/>
    </source>
</evidence>
<evidence type="ECO:0000256" key="4">
    <source>
        <dbReference type="ARBA" id="ARBA00023004"/>
    </source>
</evidence>
<keyword evidence="2" id="KW-0223">Dioxygenase</keyword>
<keyword evidence="9" id="KW-1185">Reference proteome</keyword>
<evidence type="ECO:0000313" key="9">
    <source>
        <dbReference type="Proteomes" id="UP000004263"/>
    </source>
</evidence>
<dbReference type="EMBL" id="AAQH01000001">
    <property type="protein sequence ID" value="EAT13915.1"/>
    <property type="molecule type" value="Genomic_DNA"/>
</dbReference>
<feature type="binding site" evidence="5">
    <location>
        <begin position="118"/>
        <end position="120"/>
    </location>
    <ligand>
        <name>2-oxoglutarate</name>
        <dbReference type="ChEBI" id="CHEBI:16810"/>
    </ligand>
</feature>
<comment type="cofactor">
    <cofactor evidence="6">
        <name>Fe(2+)</name>
        <dbReference type="ChEBI" id="CHEBI:29033"/>
    </cofactor>
    <text evidence="6">Binds 1 Fe(2+) ion per subunit.</text>
</comment>
<accession>Q1N5M7</accession>
<feature type="binding site" evidence="5">
    <location>
        <position position="67"/>
    </location>
    <ligand>
        <name>substrate</name>
    </ligand>
</feature>
<keyword evidence="3" id="KW-0560">Oxidoreductase</keyword>
<feature type="binding site" evidence="5">
    <location>
        <position position="159"/>
    </location>
    <ligand>
        <name>substrate</name>
    </ligand>
</feature>
<dbReference type="PANTHER" id="PTHR16557">
    <property type="entry name" value="ALKYLATED DNA REPAIR PROTEIN ALKB-RELATED"/>
    <property type="match status" value="1"/>
</dbReference>
<feature type="domain" description="Fe2OG dioxygenase" evidence="7">
    <location>
        <begin position="111"/>
        <end position="211"/>
    </location>
</feature>
<keyword evidence="1 6" id="KW-0479">Metal-binding</keyword>
<dbReference type="Pfam" id="PF13532">
    <property type="entry name" value="2OG-FeII_Oxy_2"/>
    <property type="match status" value="1"/>
</dbReference>
<feature type="binding site" evidence="6">
    <location>
        <position position="129"/>
    </location>
    <ligand>
        <name>Fe cation</name>
        <dbReference type="ChEBI" id="CHEBI:24875"/>
        <note>catalytic</note>
    </ligand>
</feature>
<feature type="binding site" evidence="6">
    <location>
        <position position="131"/>
    </location>
    <ligand>
        <name>Fe cation</name>
        <dbReference type="ChEBI" id="CHEBI:24875"/>
        <note>catalytic</note>
    </ligand>
</feature>
<dbReference type="GO" id="GO:0008198">
    <property type="term" value="F:ferrous iron binding"/>
    <property type="evidence" value="ECO:0007669"/>
    <property type="project" value="TreeGrafter"/>
</dbReference>
<comment type="caution">
    <text evidence="8">The sequence shown here is derived from an EMBL/GenBank/DDBJ whole genome shotgun (WGS) entry which is preliminary data.</text>
</comment>
<dbReference type="GO" id="GO:0035513">
    <property type="term" value="P:oxidative RNA demethylation"/>
    <property type="evidence" value="ECO:0007669"/>
    <property type="project" value="TreeGrafter"/>
</dbReference>
<proteinExistence type="predicted"/>
<sequence length="212" mass="23674">MSDLFASNEVEILDHGQGLFQIRNLVNTEATMAAIHEVAKQAPFRHMMTPMGHHMKVATTNCGEYGWIAQPSGYGYSRNDPESGQSWPAMPDTIRTISDDVIAHLNLPKYSPDACLINRYDIGTSMGRHQDKDEANFDYPIISVSLGLPAIFQVVGPKRQGKATYYSVSDGDVFILSGQARLYYHGVNTVKANPNQPELQQRYNLTLRRSQP</sequence>
<feature type="binding site" evidence="5">
    <location>
        <position position="133"/>
    </location>
    <ligand>
        <name>substrate</name>
    </ligand>
</feature>
<dbReference type="PROSITE" id="PS51471">
    <property type="entry name" value="FE2OG_OXY"/>
    <property type="match status" value="1"/>
</dbReference>
<dbReference type="AlphaFoldDB" id="Q1N5M7"/>